<dbReference type="InterPro" id="IPR051621">
    <property type="entry name" value="T2SS_protein_J"/>
</dbReference>
<dbReference type="Pfam" id="PF11612">
    <property type="entry name" value="T2SSJ"/>
    <property type="match status" value="1"/>
</dbReference>
<keyword evidence="5" id="KW-0488">Methylation</keyword>
<dbReference type="Proteomes" id="UP000232455">
    <property type="component" value="Unassembled WGS sequence"/>
</dbReference>
<reference evidence="11 12" key="1">
    <citation type="submission" date="2017-11" db="EMBL/GenBank/DDBJ databases">
        <title>Genome sequencing of a diverse group of Pseudomonas species.</title>
        <authorList>
            <person name="Loper J."/>
        </authorList>
    </citation>
    <scope>NUCLEOTIDE SEQUENCE [LARGE SCALE GENOMIC DNA]</scope>
    <source>
        <strain evidence="11 12">LMG 25716</strain>
    </source>
</reference>
<dbReference type="Pfam" id="PF07963">
    <property type="entry name" value="N_methyl"/>
    <property type="match status" value="1"/>
</dbReference>
<feature type="transmembrane region" description="Helical" evidence="10">
    <location>
        <begin position="12"/>
        <end position="30"/>
    </location>
</feature>
<keyword evidence="4" id="KW-1003">Cell membrane</keyword>
<proteinExistence type="inferred from homology"/>
<accession>A0ABX4PZ52</accession>
<dbReference type="SUPFAM" id="SSF54523">
    <property type="entry name" value="Pili subunits"/>
    <property type="match status" value="1"/>
</dbReference>
<comment type="subcellular location">
    <subcellularLocation>
        <location evidence="1">Cell inner membrane</location>
        <topology evidence="1">Single-pass membrane protein</topology>
    </subcellularLocation>
</comment>
<sequence length="186" mass="21358">MNRQSGFTLIELLIAMAIFVVLGMACWRLFDGVASAERSSVDHQLALRSLMRAVAVIERDVLQVVESHPGRTMLLDGGLLNFQRGNWRNPLDQLRSELQEVSYTFEGETLWRYSRAVGQAEAQRQKLLEGVTQVRWRLFDEKSAWRSEWPVDAKMPMAPPQAVELQFSSPRFGQIRRVFILPQAVR</sequence>
<evidence type="ECO:0000256" key="1">
    <source>
        <dbReference type="ARBA" id="ARBA00004377"/>
    </source>
</evidence>
<dbReference type="EMBL" id="PHHE01000001">
    <property type="protein sequence ID" value="PKA69794.1"/>
    <property type="molecule type" value="Genomic_DNA"/>
</dbReference>
<keyword evidence="12" id="KW-1185">Reference proteome</keyword>
<dbReference type="NCBIfam" id="TIGR02532">
    <property type="entry name" value="IV_pilin_GFxxxE"/>
    <property type="match status" value="1"/>
</dbReference>
<evidence type="ECO:0000256" key="10">
    <source>
        <dbReference type="SAM" id="Phobius"/>
    </source>
</evidence>
<dbReference type="PANTHER" id="PTHR39583">
    <property type="entry name" value="TYPE II SECRETION SYSTEM PROTEIN J-RELATED"/>
    <property type="match status" value="1"/>
</dbReference>
<gene>
    <name evidence="11" type="ORF">ATI02_2661</name>
</gene>
<dbReference type="PANTHER" id="PTHR39583:SF2">
    <property type="entry name" value="TYPE II SECRETION SYSTEM PROTEIN J"/>
    <property type="match status" value="1"/>
</dbReference>
<dbReference type="Gene3D" id="2.10.70.20">
    <property type="entry name" value="gspk-gspi-gspj complex like domains"/>
    <property type="match status" value="1"/>
</dbReference>
<dbReference type="InterPro" id="IPR010055">
    <property type="entry name" value="T2SS_protein-GspJ"/>
</dbReference>
<keyword evidence="6" id="KW-0997">Cell inner membrane</keyword>
<keyword evidence="7 10" id="KW-0812">Transmembrane</keyword>
<evidence type="ECO:0000256" key="5">
    <source>
        <dbReference type="ARBA" id="ARBA00022481"/>
    </source>
</evidence>
<evidence type="ECO:0000256" key="4">
    <source>
        <dbReference type="ARBA" id="ARBA00022475"/>
    </source>
</evidence>
<evidence type="ECO:0000256" key="3">
    <source>
        <dbReference type="ARBA" id="ARBA00021539"/>
    </source>
</evidence>
<protein>
    <recommendedName>
        <fullName evidence="3">Type II secretion system protein J</fullName>
    </recommendedName>
</protein>
<comment type="caution">
    <text evidence="11">The sequence shown here is derived from an EMBL/GenBank/DDBJ whole genome shotgun (WGS) entry which is preliminary data.</text>
</comment>
<evidence type="ECO:0000256" key="8">
    <source>
        <dbReference type="ARBA" id="ARBA00022989"/>
    </source>
</evidence>
<keyword evidence="8 10" id="KW-1133">Transmembrane helix</keyword>
<comment type="similarity">
    <text evidence="2">Belongs to the GSP J family.</text>
</comment>
<keyword evidence="9 10" id="KW-0472">Membrane</keyword>
<evidence type="ECO:0000256" key="9">
    <source>
        <dbReference type="ARBA" id="ARBA00023136"/>
    </source>
</evidence>
<dbReference type="Gene3D" id="3.10.610.10">
    <property type="entry name" value="GSPII I/J protein-like"/>
    <property type="match status" value="1"/>
</dbReference>
<name>A0ABX4PZ52_9PSED</name>
<dbReference type="InterPro" id="IPR012902">
    <property type="entry name" value="N_methyl_site"/>
</dbReference>
<dbReference type="PROSITE" id="PS51257">
    <property type="entry name" value="PROKAR_LIPOPROTEIN"/>
    <property type="match status" value="1"/>
</dbReference>
<evidence type="ECO:0000313" key="12">
    <source>
        <dbReference type="Proteomes" id="UP000232455"/>
    </source>
</evidence>
<organism evidence="11 12">
    <name type="scientific">Pseudomonas baetica</name>
    <dbReference type="NCBI Taxonomy" id="674054"/>
    <lineage>
        <taxon>Bacteria</taxon>
        <taxon>Pseudomonadati</taxon>
        <taxon>Pseudomonadota</taxon>
        <taxon>Gammaproteobacteria</taxon>
        <taxon>Pseudomonadales</taxon>
        <taxon>Pseudomonadaceae</taxon>
        <taxon>Pseudomonas</taxon>
    </lineage>
</organism>
<dbReference type="PROSITE" id="PS00409">
    <property type="entry name" value="PROKAR_NTER_METHYL"/>
    <property type="match status" value="1"/>
</dbReference>
<dbReference type="InterPro" id="IPR045584">
    <property type="entry name" value="Pilin-like"/>
</dbReference>
<dbReference type="RefSeq" id="WP_095187433.1">
    <property type="nucleotide sequence ID" value="NZ_JAVLSL010000001.1"/>
</dbReference>
<evidence type="ECO:0000256" key="6">
    <source>
        <dbReference type="ARBA" id="ARBA00022519"/>
    </source>
</evidence>
<evidence type="ECO:0000256" key="7">
    <source>
        <dbReference type="ARBA" id="ARBA00022692"/>
    </source>
</evidence>
<dbReference type="NCBIfam" id="TIGR01711">
    <property type="entry name" value="gspJ"/>
    <property type="match status" value="1"/>
</dbReference>
<evidence type="ECO:0000313" key="11">
    <source>
        <dbReference type="EMBL" id="PKA69794.1"/>
    </source>
</evidence>
<evidence type="ECO:0000256" key="2">
    <source>
        <dbReference type="ARBA" id="ARBA00011084"/>
    </source>
</evidence>